<keyword evidence="2" id="KW-1185">Reference proteome</keyword>
<evidence type="ECO:0000313" key="1">
    <source>
        <dbReference type="EMBL" id="PYH91679.1"/>
    </source>
</evidence>
<reference evidence="1 2" key="1">
    <citation type="submission" date="2018-02" db="EMBL/GenBank/DDBJ databases">
        <title>The genomes of Aspergillus section Nigri reveals drivers in fungal speciation.</title>
        <authorList>
            <consortium name="DOE Joint Genome Institute"/>
            <person name="Vesth T.C."/>
            <person name="Nybo J."/>
            <person name="Theobald S."/>
            <person name="Brandl J."/>
            <person name="Frisvad J.C."/>
            <person name="Nielsen K.F."/>
            <person name="Lyhne E.K."/>
            <person name="Kogle M.E."/>
            <person name="Kuo A."/>
            <person name="Riley R."/>
            <person name="Clum A."/>
            <person name="Nolan M."/>
            <person name="Lipzen A."/>
            <person name="Salamov A."/>
            <person name="Henrissat B."/>
            <person name="Wiebenga A."/>
            <person name="De vries R.P."/>
            <person name="Grigoriev I.V."/>
            <person name="Mortensen U.H."/>
            <person name="Andersen M.R."/>
            <person name="Baker S.E."/>
        </authorList>
    </citation>
    <scope>NUCLEOTIDE SEQUENCE [LARGE SCALE GENOMIC DNA]</scope>
    <source>
        <strain evidence="1 2">CBS 707.79</strain>
    </source>
</reference>
<proteinExistence type="predicted"/>
<dbReference type="Pfam" id="PF23151">
    <property type="entry name" value="NuiA_2"/>
    <property type="match status" value="1"/>
</dbReference>
<dbReference type="AlphaFoldDB" id="A0A319D3E9"/>
<dbReference type="VEuPathDB" id="FungiDB:BO71DRAFT_331694"/>
<dbReference type="PANTHER" id="PTHR42093:SF1">
    <property type="match status" value="1"/>
</dbReference>
<accession>A0A319D3E9</accession>
<dbReference type="EMBL" id="KZ825938">
    <property type="protein sequence ID" value="PYH91679.1"/>
    <property type="molecule type" value="Genomic_DNA"/>
</dbReference>
<gene>
    <name evidence="1" type="ORF">BO71DRAFT_331694</name>
</gene>
<name>A0A319D3E9_9EURO</name>
<dbReference type="OrthoDB" id="5366485at2759"/>
<organism evidence="1 2">
    <name type="scientific">Aspergillus ellipticus CBS 707.79</name>
    <dbReference type="NCBI Taxonomy" id="1448320"/>
    <lineage>
        <taxon>Eukaryota</taxon>
        <taxon>Fungi</taxon>
        <taxon>Dikarya</taxon>
        <taxon>Ascomycota</taxon>
        <taxon>Pezizomycotina</taxon>
        <taxon>Eurotiomycetes</taxon>
        <taxon>Eurotiomycetidae</taxon>
        <taxon>Eurotiales</taxon>
        <taxon>Aspergillaceae</taxon>
        <taxon>Aspergillus</taxon>
        <taxon>Aspergillus subgen. Circumdati</taxon>
    </lineage>
</organism>
<dbReference type="Proteomes" id="UP000247810">
    <property type="component" value="Unassembled WGS sequence"/>
</dbReference>
<dbReference type="InterPro" id="IPR056539">
    <property type="entry name" value="NuiA-like"/>
</dbReference>
<sequence>MSSDDSYMAFLNKANADLNTSTAQSTSTFTPRTEAIHADVRVPAPLTSLTDAFYVSETDEPFEPVALKWQGAASGIWPDASHLSKLISPTKDLTSSIETLSPASFDPRNQYAGVLKAVRAAVAQAAGEGKVDEESVDLKVYRVEVGSSRVEYFVLGLDGVGGLVVGVRALAVES</sequence>
<dbReference type="PANTHER" id="PTHR42093">
    <property type="match status" value="1"/>
</dbReference>
<evidence type="ECO:0000313" key="2">
    <source>
        <dbReference type="Proteomes" id="UP000247810"/>
    </source>
</evidence>
<protein>
    <submittedName>
        <fullName evidence="1">Uncharacterized protein</fullName>
    </submittedName>
</protein>